<accession>A0ABU7WFP4</accession>
<evidence type="ECO:0008006" key="4">
    <source>
        <dbReference type="Google" id="ProtNLM"/>
    </source>
</evidence>
<evidence type="ECO:0000313" key="3">
    <source>
        <dbReference type="Proteomes" id="UP001358324"/>
    </source>
</evidence>
<protein>
    <recommendedName>
        <fullName evidence="4">MFS transporter</fullName>
    </recommendedName>
</protein>
<keyword evidence="1" id="KW-1133">Transmembrane helix</keyword>
<keyword evidence="1" id="KW-0812">Transmembrane</keyword>
<dbReference type="PROSITE" id="PS51257">
    <property type="entry name" value="PROKAR_LIPOPROTEIN"/>
    <property type="match status" value="1"/>
</dbReference>
<dbReference type="EMBL" id="JAZHBM010000002">
    <property type="protein sequence ID" value="MEF3082330.1"/>
    <property type="molecule type" value="Genomic_DNA"/>
</dbReference>
<keyword evidence="3" id="KW-1185">Reference proteome</keyword>
<organism evidence="2 3">
    <name type="scientific">Luteimonas flava</name>
    <dbReference type="NCBI Taxonomy" id="3115822"/>
    <lineage>
        <taxon>Bacteria</taxon>
        <taxon>Pseudomonadati</taxon>
        <taxon>Pseudomonadota</taxon>
        <taxon>Gammaproteobacteria</taxon>
        <taxon>Lysobacterales</taxon>
        <taxon>Lysobacteraceae</taxon>
        <taxon>Luteimonas</taxon>
    </lineage>
</organism>
<gene>
    <name evidence="2" type="ORF">V3391_08915</name>
</gene>
<evidence type="ECO:0000313" key="2">
    <source>
        <dbReference type="EMBL" id="MEF3082330.1"/>
    </source>
</evidence>
<keyword evidence="1" id="KW-0472">Membrane</keyword>
<sequence>MQRMKRIAVVVGNAVVLAALGACYARILDYLLVPIASVFGSALSTAEKIATIAMSVGLACAAVFVFNRLMTRQHMLVLGCSCALFAYVHFYVLMFWPDLSATFLAFYSVHGLFALLSCTGAPLMTGIIWHRRTRLNGFGALIR</sequence>
<feature type="transmembrane region" description="Helical" evidence="1">
    <location>
        <begin position="103"/>
        <end position="129"/>
    </location>
</feature>
<dbReference type="Proteomes" id="UP001358324">
    <property type="component" value="Unassembled WGS sequence"/>
</dbReference>
<proteinExistence type="predicted"/>
<evidence type="ECO:0000256" key="1">
    <source>
        <dbReference type="SAM" id="Phobius"/>
    </source>
</evidence>
<feature type="transmembrane region" description="Helical" evidence="1">
    <location>
        <begin position="49"/>
        <end position="69"/>
    </location>
</feature>
<reference evidence="2 3" key="1">
    <citation type="submission" date="2024-01" db="EMBL/GenBank/DDBJ databases">
        <title>Novel species of the genus Luteimonas isolated from rivers.</title>
        <authorList>
            <person name="Lu H."/>
        </authorList>
    </citation>
    <scope>NUCLEOTIDE SEQUENCE [LARGE SCALE GENOMIC DNA]</scope>
    <source>
        <strain evidence="2 3">SMYT11W</strain>
    </source>
</reference>
<name>A0ABU7WFP4_9GAMM</name>
<comment type="caution">
    <text evidence="2">The sequence shown here is derived from an EMBL/GenBank/DDBJ whole genome shotgun (WGS) entry which is preliminary data.</text>
</comment>
<feature type="transmembrane region" description="Helical" evidence="1">
    <location>
        <begin position="76"/>
        <end position="97"/>
    </location>
</feature>